<evidence type="ECO:0000313" key="1">
    <source>
        <dbReference type="EMBL" id="PLB44548.1"/>
    </source>
</evidence>
<dbReference type="Gene3D" id="3.40.30.10">
    <property type="entry name" value="Glutaredoxin"/>
    <property type="match status" value="1"/>
</dbReference>
<dbReference type="GeneID" id="36560237"/>
<gene>
    <name evidence="1" type="ORF">P170DRAFT_468201</name>
</gene>
<dbReference type="AlphaFoldDB" id="A0A2I2FV72"/>
<comment type="caution">
    <text evidence="1">The sequence shown here is derived from an EMBL/GenBank/DDBJ whole genome shotgun (WGS) entry which is preliminary data.</text>
</comment>
<name>A0A2I2FV72_9EURO</name>
<dbReference type="VEuPathDB" id="FungiDB:P170DRAFT_468201"/>
<dbReference type="EMBL" id="MSFO01000009">
    <property type="protein sequence ID" value="PLB44548.1"/>
    <property type="molecule type" value="Genomic_DNA"/>
</dbReference>
<dbReference type="OrthoDB" id="40334at2759"/>
<dbReference type="PANTHER" id="PTHR42336">
    <property type="entry name" value="THIOREDOXIN DOMAIN-CONTAINING PROTEIN-RELATED"/>
    <property type="match status" value="1"/>
</dbReference>
<keyword evidence="2" id="KW-1185">Reference proteome</keyword>
<dbReference type="InterPro" id="IPR032801">
    <property type="entry name" value="PXL2A/B/C"/>
</dbReference>
<dbReference type="Proteomes" id="UP000234275">
    <property type="component" value="Unassembled WGS sequence"/>
</dbReference>
<dbReference type="RefSeq" id="XP_024699850.1">
    <property type="nucleotide sequence ID" value="XM_024852539.1"/>
</dbReference>
<dbReference type="SUPFAM" id="SSF52833">
    <property type="entry name" value="Thioredoxin-like"/>
    <property type="match status" value="1"/>
</dbReference>
<protein>
    <submittedName>
        <fullName evidence="1">Uncharacterized protein</fullName>
    </submittedName>
</protein>
<accession>A0A2I2FV72</accession>
<evidence type="ECO:0000313" key="2">
    <source>
        <dbReference type="Proteomes" id="UP000234275"/>
    </source>
</evidence>
<dbReference type="InterPro" id="IPR036249">
    <property type="entry name" value="Thioredoxin-like_sf"/>
</dbReference>
<sequence length="195" mass="21341">MSFWQELASWKTPPISIISDPPRVGVKAPSRPPLELPADSKVIVRFLRHCGCPFAEKAYRDLANHPAIQSGEVTGIVVSHSSEEATNKWIEALQNDPKQPGSDAQNPAPVRVVVDEDRRSYAAWGLGVSSLWHVLSPATIASVVNLGRGEGIWNRPTESGSRWQTAGDFAVDSDGVVKWVHVYEGAGMWEMSMRG</sequence>
<dbReference type="PANTHER" id="PTHR42336:SF1">
    <property type="entry name" value="ALKYL HYDROPEROXIDE REDUCTASE SUBUNIT C_ THIOL SPECIFIC ANTIOXIDANT DOMAIN-CONTAINING PROTEIN"/>
    <property type="match status" value="1"/>
</dbReference>
<dbReference type="CDD" id="cd02970">
    <property type="entry name" value="PRX_like2"/>
    <property type="match status" value="1"/>
</dbReference>
<reference evidence="1 2" key="1">
    <citation type="submission" date="2016-12" db="EMBL/GenBank/DDBJ databases">
        <title>The genomes of Aspergillus section Nigri reveals drivers in fungal speciation.</title>
        <authorList>
            <consortium name="DOE Joint Genome Institute"/>
            <person name="Vesth T.C."/>
            <person name="Nybo J."/>
            <person name="Theobald S."/>
            <person name="Brandl J."/>
            <person name="Frisvad J.C."/>
            <person name="Nielsen K.F."/>
            <person name="Lyhne E.K."/>
            <person name="Kogle M.E."/>
            <person name="Kuo A."/>
            <person name="Riley R."/>
            <person name="Clum A."/>
            <person name="Nolan M."/>
            <person name="Lipzen A."/>
            <person name="Salamov A."/>
            <person name="Henrissat B."/>
            <person name="Wiebenga A."/>
            <person name="De Vries R.P."/>
            <person name="Grigoriev I.V."/>
            <person name="Mortensen U.H."/>
            <person name="Andersen M.R."/>
            <person name="Baker S.E."/>
        </authorList>
    </citation>
    <scope>NUCLEOTIDE SEQUENCE [LARGE SCALE GENOMIC DNA]</scope>
    <source>
        <strain evidence="1 2">IBT 23096</strain>
    </source>
</reference>
<organism evidence="1 2">
    <name type="scientific">Aspergillus steynii IBT 23096</name>
    <dbReference type="NCBI Taxonomy" id="1392250"/>
    <lineage>
        <taxon>Eukaryota</taxon>
        <taxon>Fungi</taxon>
        <taxon>Dikarya</taxon>
        <taxon>Ascomycota</taxon>
        <taxon>Pezizomycotina</taxon>
        <taxon>Eurotiomycetes</taxon>
        <taxon>Eurotiomycetidae</taxon>
        <taxon>Eurotiales</taxon>
        <taxon>Aspergillaceae</taxon>
        <taxon>Aspergillus</taxon>
        <taxon>Aspergillus subgen. Circumdati</taxon>
    </lineage>
</organism>
<dbReference type="Pfam" id="PF13911">
    <property type="entry name" value="AhpC-TSA_2"/>
    <property type="match status" value="1"/>
</dbReference>
<proteinExistence type="predicted"/>